<evidence type="ECO:0000313" key="6">
    <source>
        <dbReference type="EMBL" id="TSJ45742.1"/>
    </source>
</evidence>
<feature type="transmembrane region" description="Helical" evidence="5">
    <location>
        <begin position="65"/>
        <end position="86"/>
    </location>
</feature>
<feature type="transmembrane region" description="Helical" evidence="5">
    <location>
        <begin position="171"/>
        <end position="191"/>
    </location>
</feature>
<evidence type="ECO:0000256" key="5">
    <source>
        <dbReference type="SAM" id="Phobius"/>
    </source>
</evidence>
<sequence length="247" mass="27201">MSETIMTIFFLMLSVAAGGVLVVFLEKKNQATFIKLSLAFSGGFLLAIAFIHFLPELYAEQHTSIGVWVLVGFLVQLFLEYFSGGIEHGHIHAHANKRIPYGLLISLSIHSFIEGIPLANSAIHEHTHAQEQLIGHHHHSLLLGIILHQLPVAIALMTLLRKSLIKSSTSWILLIVFGLMTPLGLIFGKFIPMDSSIPFMDILLALVVGMFLHISTTIIFETNENHRFNLAKLTAILLGVGLSVGLI</sequence>
<gene>
    <name evidence="6" type="ORF">FO442_08310</name>
</gene>
<feature type="transmembrane region" description="Helical" evidence="5">
    <location>
        <begin position="197"/>
        <end position="220"/>
    </location>
</feature>
<keyword evidence="2 5" id="KW-0812">Transmembrane</keyword>
<reference evidence="6 7" key="1">
    <citation type="submission" date="2019-07" db="EMBL/GenBank/DDBJ databases">
        <authorList>
            <person name="Huq M.A."/>
        </authorList>
    </citation>
    <scope>NUCLEOTIDE SEQUENCE [LARGE SCALE GENOMIC DNA]</scope>
    <source>
        <strain evidence="6 7">MAH-3</strain>
    </source>
</reference>
<dbReference type="PANTHER" id="PTHR11040:SF44">
    <property type="entry name" value="PROTEIN ZNTC-RELATED"/>
    <property type="match status" value="1"/>
</dbReference>
<comment type="subcellular location">
    <subcellularLocation>
        <location evidence="1">Membrane</location>
        <topology evidence="1">Multi-pass membrane protein</topology>
    </subcellularLocation>
</comment>
<dbReference type="AlphaFoldDB" id="A0A556N0L9"/>
<dbReference type="PANTHER" id="PTHR11040">
    <property type="entry name" value="ZINC/IRON TRANSPORTER"/>
    <property type="match status" value="1"/>
</dbReference>
<dbReference type="EMBL" id="VLPL01000003">
    <property type="protein sequence ID" value="TSJ45742.1"/>
    <property type="molecule type" value="Genomic_DNA"/>
</dbReference>
<evidence type="ECO:0000256" key="2">
    <source>
        <dbReference type="ARBA" id="ARBA00022692"/>
    </source>
</evidence>
<comment type="caution">
    <text evidence="6">The sequence shown here is derived from an EMBL/GenBank/DDBJ whole genome shotgun (WGS) entry which is preliminary data.</text>
</comment>
<dbReference type="Proteomes" id="UP000316008">
    <property type="component" value="Unassembled WGS sequence"/>
</dbReference>
<feature type="transmembrane region" description="Helical" evidence="5">
    <location>
        <begin position="98"/>
        <end position="119"/>
    </location>
</feature>
<evidence type="ECO:0000256" key="4">
    <source>
        <dbReference type="ARBA" id="ARBA00023136"/>
    </source>
</evidence>
<dbReference type="InterPro" id="IPR003689">
    <property type="entry name" value="ZIP"/>
</dbReference>
<feature type="transmembrane region" description="Helical" evidence="5">
    <location>
        <begin position="6"/>
        <end position="25"/>
    </location>
</feature>
<evidence type="ECO:0000313" key="7">
    <source>
        <dbReference type="Proteomes" id="UP000316008"/>
    </source>
</evidence>
<evidence type="ECO:0000256" key="1">
    <source>
        <dbReference type="ARBA" id="ARBA00004141"/>
    </source>
</evidence>
<name>A0A556N0L9_9FLAO</name>
<keyword evidence="7" id="KW-1185">Reference proteome</keyword>
<keyword evidence="3 5" id="KW-1133">Transmembrane helix</keyword>
<organism evidence="6 7">
    <name type="scientific">Fluviicola chungangensis</name>
    <dbReference type="NCBI Taxonomy" id="2597671"/>
    <lineage>
        <taxon>Bacteria</taxon>
        <taxon>Pseudomonadati</taxon>
        <taxon>Bacteroidota</taxon>
        <taxon>Flavobacteriia</taxon>
        <taxon>Flavobacteriales</taxon>
        <taxon>Crocinitomicaceae</taxon>
        <taxon>Fluviicola</taxon>
    </lineage>
</organism>
<dbReference type="Pfam" id="PF02535">
    <property type="entry name" value="Zip"/>
    <property type="match status" value="1"/>
</dbReference>
<dbReference type="RefSeq" id="WP_144332698.1">
    <property type="nucleotide sequence ID" value="NZ_VLPL01000003.1"/>
</dbReference>
<dbReference type="OrthoDB" id="654481at2"/>
<keyword evidence="4 5" id="KW-0472">Membrane</keyword>
<accession>A0A556N0L9</accession>
<evidence type="ECO:0000256" key="3">
    <source>
        <dbReference type="ARBA" id="ARBA00022989"/>
    </source>
</evidence>
<feature type="transmembrane region" description="Helical" evidence="5">
    <location>
        <begin position="32"/>
        <end position="53"/>
    </location>
</feature>
<dbReference type="GO" id="GO:0005385">
    <property type="term" value="F:zinc ion transmembrane transporter activity"/>
    <property type="evidence" value="ECO:0007669"/>
    <property type="project" value="TreeGrafter"/>
</dbReference>
<evidence type="ECO:0008006" key="8">
    <source>
        <dbReference type="Google" id="ProtNLM"/>
    </source>
</evidence>
<feature type="transmembrane region" description="Helical" evidence="5">
    <location>
        <begin position="139"/>
        <end position="159"/>
    </location>
</feature>
<proteinExistence type="predicted"/>
<protein>
    <recommendedName>
        <fullName evidence="8">ZIP family metal transporter</fullName>
    </recommendedName>
</protein>
<dbReference type="GO" id="GO:0016020">
    <property type="term" value="C:membrane"/>
    <property type="evidence" value="ECO:0007669"/>
    <property type="project" value="UniProtKB-SubCell"/>
</dbReference>